<dbReference type="InterPro" id="IPR004360">
    <property type="entry name" value="Glyas_Fos-R_dOase_dom"/>
</dbReference>
<reference evidence="3" key="2">
    <citation type="journal article" date="2022" name="Sci. Total Environ.">
        <title>Prevalence, transmission, and molecular epidemiology of tet(X)-positive bacteria among humans, animals, and environmental niches in China: An epidemiological, and genomic-based study.</title>
        <authorList>
            <person name="Dong N."/>
            <person name="Zeng Y."/>
            <person name="Cai C."/>
            <person name="Sun C."/>
            <person name="Lu J."/>
            <person name="Liu C."/>
            <person name="Zhou H."/>
            <person name="Sun Q."/>
            <person name="Shu L."/>
            <person name="Wang H."/>
            <person name="Wang Y."/>
            <person name="Wang S."/>
            <person name="Wu C."/>
            <person name="Chan E.W."/>
            <person name="Chen G."/>
            <person name="Shen Z."/>
            <person name="Chen S."/>
            <person name="Zhang R."/>
        </authorList>
    </citation>
    <scope>NUCLEOTIDE SEQUENCE</scope>
    <source>
        <strain evidence="3">R1692</strain>
    </source>
</reference>
<dbReference type="EMBL" id="JACAGK010000068">
    <property type="protein sequence ID" value="MDM1050049.1"/>
    <property type="molecule type" value="Genomic_DNA"/>
</dbReference>
<dbReference type="InterPro" id="IPR000335">
    <property type="entry name" value="Bleomycin-R"/>
</dbReference>
<evidence type="ECO:0000313" key="4">
    <source>
        <dbReference type="Proteomes" id="UP001170954"/>
    </source>
</evidence>
<dbReference type="Proteomes" id="UP001170954">
    <property type="component" value="Unassembled WGS sequence"/>
</dbReference>
<dbReference type="RefSeq" id="WP_286652219.1">
    <property type="nucleotide sequence ID" value="NZ_JACAGK010000068.1"/>
</dbReference>
<gene>
    <name evidence="3" type="ORF">HX018_17555</name>
</gene>
<evidence type="ECO:0000313" key="3">
    <source>
        <dbReference type="EMBL" id="MDM1050049.1"/>
    </source>
</evidence>
<keyword evidence="1" id="KW-0046">Antibiotic resistance</keyword>
<evidence type="ECO:0000259" key="2">
    <source>
        <dbReference type="Pfam" id="PF00903"/>
    </source>
</evidence>
<feature type="domain" description="Glyoxalase/fosfomycin resistance/dioxygenase" evidence="2">
    <location>
        <begin position="6"/>
        <end position="112"/>
    </location>
</feature>
<dbReference type="Pfam" id="PF00903">
    <property type="entry name" value="Glyoxalase"/>
    <property type="match status" value="1"/>
</dbReference>
<reference evidence="3" key="1">
    <citation type="submission" date="2020-06" db="EMBL/GenBank/DDBJ databases">
        <authorList>
            <person name="Dong N."/>
        </authorList>
    </citation>
    <scope>NUCLEOTIDE SEQUENCE</scope>
    <source>
        <strain evidence="3">R1692</strain>
    </source>
</reference>
<accession>A0ABT7NS25</accession>
<dbReference type="CDD" id="cd08349">
    <property type="entry name" value="BLMA_like"/>
    <property type="match status" value="1"/>
</dbReference>
<evidence type="ECO:0000256" key="1">
    <source>
        <dbReference type="ARBA" id="ARBA00023251"/>
    </source>
</evidence>
<proteinExistence type="predicted"/>
<dbReference type="InterPro" id="IPR029068">
    <property type="entry name" value="Glyas_Bleomycin-R_OHBP_Dase"/>
</dbReference>
<dbReference type="SUPFAM" id="SSF54593">
    <property type="entry name" value="Glyoxalase/Bleomycin resistance protein/Dihydroxybiphenyl dioxygenase"/>
    <property type="match status" value="1"/>
</dbReference>
<protein>
    <submittedName>
        <fullName evidence="3">VOC family protein</fullName>
    </submittedName>
</protein>
<sequence>MLTNIHPKIPMRDMRITKAFYIDQLGFNQVGGDYEGYLMIKKDQIELHLFEFKELIPEENYGMIYVRTDNIEALYQEYLQKNISIHPNAPLQQKPWGKEFSILDPDSNLITFGEQ</sequence>
<keyword evidence="4" id="KW-1185">Reference proteome</keyword>
<name>A0ABT7NS25_9SPHI</name>
<organism evidence="3 4">
    <name type="scientific">Sphingobacterium hotanense</name>
    <dbReference type="NCBI Taxonomy" id="649196"/>
    <lineage>
        <taxon>Bacteria</taxon>
        <taxon>Pseudomonadati</taxon>
        <taxon>Bacteroidota</taxon>
        <taxon>Sphingobacteriia</taxon>
        <taxon>Sphingobacteriales</taxon>
        <taxon>Sphingobacteriaceae</taxon>
        <taxon>Sphingobacterium</taxon>
    </lineage>
</organism>
<dbReference type="Gene3D" id="3.10.180.10">
    <property type="entry name" value="2,3-Dihydroxybiphenyl 1,2-Dioxygenase, domain 1"/>
    <property type="match status" value="1"/>
</dbReference>
<comment type="caution">
    <text evidence="3">The sequence shown here is derived from an EMBL/GenBank/DDBJ whole genome shotgun (WGS) entry which is preliminary data.</text>
</comment>